<evidence type="ECO:0000256" key="5">
    <source>
        <dbReference type="ARBA" id="ARBA00022801"/>
    </source>
</evidence>
<protein>
    <recommendedName>
        <fullName evidence="8">Ribonuclease R</fullName>
        <shortName evidence="8">RNase R</shortName>
        <ecNumber evidence="8">3.1.13.1</ecNumber>
    </recommendedName>
</protein>
<dbReference type="Pfam" id="PF17876">
    <property type="entry name" value="CSD2"/>
    <property type="match status" value="1"/>
</dbReference>
<keyword evidence="7 8" id="KW-0694">RNA-binding</keyword>
<proteinExistence type="inferred from homology"/>
<dbReference type="InterPro" id="IPR013223">
    <property type="entry name" value="RNase_B_OB_dom"/>
</dbReference>
<evidence type="ECO:0000256" key="3">
    <source>
        <dbReference type="ARBA" id="ARBA00022490"/>
    </source>
</evidence>
<evidence type="ECO:0000313" key="11">
    <source>
        <dbReference type="Proteomes" id="UP000053091"/>
    </source>
</evidence>
<dbReference type="EC" id="3.1.13.1" evidence="8"/>
<dbReference type="PANTHER" id="PTHR23355:SF9">
    <property type="entry name" value="DIS3-LIKE EXONUCLEASE 2"/>
    <property type="match status" value="1"/>
</dbReference>
<dbReference type="PANTHER" id="PTHR23355">
    <property type="entry name" value="RIBONUCLEASE"/>
    <property type="match status" value="1"/>
</dbReference>
<dbReference type="InterPro" id="IPR040476">
    <property type="entry name" value="CSD2"/>
</dbReference>
<dbReference type="InterPro" id="IPR022966">
    <property type="entry name" value="RNase_II/R_CS"/>
</dbReference>
<dbReference type="InterPro" id="IPR003029">
    <property type="entry name" value="S1_domain"/>
</dbReference>
<keyword evidence="11" id="KW-1185">Reference proteome</keyword>
<dbReference type="GO" id="GO:0006402">
    <property type="term" value="P:mRNA catabolic process"/>
    <property type="evidence" value="ECO:0007669"/>
    <property type="project" value="TreeGrafter"/>
</dbReference>
<evidence type="ECO:0000259" key="9">
    <source>
        <dbReference type="PROSITE" id="PS50126"/>
    </source>
</evidence>
<dbReference type="STRING" id="1678841.TBC1_112092"/>
<keyword evidence="6 8" id="KW-0269">Exonuclease</keyword>
<dbReference type="AlphaFoldDB" id="A0A0S7C1I2"/>
<dbReference type="RefSeq" id="WP_062041883.1">
    <property type="nucleotide sequence ID" value="NZ_DF968182.1"/>
</dbReference>
<organism evidence="10">
    <name type="scientific">Lentimicrobium saccharophilum</name>
    <dbReference type="NCBI Taxonomy" id="1678841"/>
    <lineage>
        <taxon>Bacteria</taxon>
        <taxon>Pseudomonadati</taxon>
        <taxon>Bacteroidota</taxon>
        <taxon>Bacteroidia</taxon>
        <taxon>Bacteroidales</taxon>
        <taxon>Lentimicrobiaceae</taxon>
        <taxon>Lentimicrobium</taxon>
    </lineage>
</organism>
<evidence type="ECO:0000256" key="8">
    <source>
        <dbReference type="HAMAP-Rule" id="MF_01895"/>
    </source>
</evidence>
<dbReference type="Gene3D" id="2.40.50.140">
    <property type="entry name" value="Nucleic acid-binding proteins"/>
    <property type="match status" value="3"/>
</dbReference>
<name>A0A0S7C1I2_9BACT</name>
<dbReference type="InterPro" id="IPR011129">
    <property type="entry name" value="CSD"/>
</dbReference>
<reference evidence="10" key="1">
    <citation type="journal article" date="2015" name="Genome Announc.">
        <title>Draft Genome Sequence of Bacteroidales Strain TBC1, a Novel Isolate from a Methanogenic Wastewater Treatment System.</title>
        <authorList>
            <person name="Tourlousse D.M."/>
            <person name="Matsuura N."/>
            <person name="Sun L."/>
            <person name="Toyonaga M."/>
            <person name="Kuroda K."/>
            <person name="Ohashi A."/>
            <person name="Cruz R."/>
            <person name="Yamaguchi T."/>
            <person name="Sekiguchi Y."/>
        </authorList>
    </citation>
    <scope>NUCLEOTIDE SEQUENCE [LARGE SCALE GENOMIC DNA]</scope>
    <source>
        <strain evidence="10">TBC1</strain>
    </source>
</reference>
<dbReference type="InterPro" id="IPR050180">
    <property type="entry name" value="RNR_Ribonuclease"/>
</dbReference>
<dbReference type="InterPro" id="IPR001900">
    <property type="entry name" value="RNase_II/R"/>
</dbReference>
<dbReference type="GO" id="GO:0003723">
    <property type="term" value="F:RNA binding"/>
    <property type="evidence" value="ECO:0007669"/>
    <property type="project" value="UniProtKB-UniRule"/>
</dbReference>
<evidence type="ECO:0000313" key="10">
    <source>
        <dbReference type="EMBL" id="GAP43934.1"/>
    </source>
</evidence>
<dbReference type="SMART" id="SM00316">
    <property type="entry name" value="S1"/>
    <property type="match status" value="1"/>
</dbReference>
<dbReference type="GO" id="GO:0008859">
    <property type="term" value="F:exoribonuclease II activity"/>
    <property type="evidence" value="ECO:0007669"/>
    <property type="project" value="UniProtKB-UniRule"/>
</dbReference>
<dbReference type="InterPro" id="IPR012340">
    <property type="entry name" value="NA-bd_OB-fold"/>
</dbReference>
<dbReference type="SMART" id="SM00955">
    <property type="entry name" value="RNB"/>
    <property type="match status" value="1"/>
</dbReference>
<comment type="subcellular location">
    <subcellularLocation>
        <location evidence="2 8">Cytoplasm</location>
    </subcellularLocation>
</comment>
<dbReference type="InterPro" id="IPR004476">
    <property type="entry name" value="RNase_II/RNase_R"/>
</dbReference>
<keyword evidence="4 8" id="KW-0540">Nuclease</keyword>
<feature type="domain" description="S1 motif" evidence="9">
    <location>
        <begin position="637"/>
        <end position="718"/>
    </location>
</feature>
<comment type="similarity">
    <text evidence="8">Belongs to the RNR ribonuclease family. RNase R subfamily.</text>
</comment>
<evidence type="ECO:0000256" key="6">
    <source>
        <dbReference type="ARBA" id="ARBA00022839"/>
    </source>
</evidence>
<dbReference type="PATRIC" id="fig|1678841.3.peg.2338"/>
<evidence type="ECO:0000256" key="1">
    <source>
        <dbReference type="ARBA" id="ARBA00001849"/>
    </source>
</evidence>
<dbReference type="NCBIfam" id="TIGR02063">
    <property type="entry name" value="RNase_R"/>
    <property type="match status" value="1"/>
</dbReference>
<keyword evidence="5 8" id="KW-0378">Hydrolase</keyword>
<evidence type="ECO:0000256" key="2">
    <source>
        <dbReference type="ARBA" id="ARBA00004496"/>
    </source>
</evidence>
<dbReference type="OrthoDB" id="9764149at2"/>
<dbReference type="SMART" id="SM00357">
    <property type="entry name" value="CSP"/>
    <property type="match status" value="2"/>
</dbReference>
<comment type="catalytic activity">
    <reaction evidence="1 8">
        <text>Exonucleolytic cleavage in the 3'- to 5'-direction to yield nucleoside 5'-phosphates.</text>
        <dbReference type="EC" id="3.1.13.1"/>
    </reaction>
</comment>
<dbReference type="PROSITE" id="PS50126">
    <property type="entry name" value="S1"/>
    <property type="match status" value="1"/>
</dbReference>
<dbReference type="Pfam" id="PF00575">
    <property type="entry name" value="S1"/>
    <property type="match status" value="1"/>
</dbReference>
<evidence type="ECO:0000256" key="7">
    <source>
        <dbReference type="ARBA" id="ARBA00022884"/>
    </source>
</evidence>
<dbReference type="Proteomes" id="UP000053091">
    <property type="component" value="Unassembled WGS sequence"/>
</dbReference>
<keyword evidence="3 8" id="KW-0963">Cytoplasm</keyword>
<sequence>MAKKKNPRAKTVKHDPFINTVEALFSSNPFKSFNFRQVAKMLGVTDKVSREMVKTLLEKLAAGNVILELNRGKYKYNPELLADKLLNTTIIGIVDMKQTGKAYVSTPDLDEDVFISANNTGHALHGDKVKVHLFPMRKGRKTEGQIVEVLQRGRSQFVGTVQISGKFAFLVPDDVAIPVDIFIPRESLNKAGHGQKAIARITEWPERSKNPFGEIIQVLGKPGDNNVEMNSILASFEFPLQFKPETLKEAEKIPVEISPAEIAVRRDFRNIWTCTIDPPDAKDFDDALSLRKLENGEWEVGVHIADVSHYVKPGTAIDKEGYERGTSIYLVDRTIPMLPEKLSNMVCSLRPNEDKLCFSAVFNMDEQGKISREWFGKTIINSNRRYNYEEVQAMIEGADGDFKQELLILNGLATRLREERFKKGSIAFHTQEVKFVLDETGKPIDTYIKEQKEANMLIEDFMLLANRRVAEKIGRKTGDSKPKTFVYRIHDEPNPEKLQRFAEFLTKLGYKINLGTRKGLASSFNHLFDQIAGKGEENMIESIAIRTMSKAEYSTVNLGHYGLAFQYYTHFTSPIRRYPDLMVHRLLERYLAGKPSVNKDEYEEYCVHSSDMERKAVEAERASVKYKQAEFLMDKIGQAFSGLISGVSKYGIYVELEGSKCEGMVSLKYMDDDFYYLDDENYRVIGQHHGREFKLGDPVRIRVKRVDLQKKQMDFVLDSNGVDPKRR</sequence>
<dbReference type="PROSITE" id="PS01175">
    <property type="entry name" value="RIBONUCLEASE_II"/>
    <property type="match status" value="1"/>
</dbReference>
<dbReference type="EMBL" id="DF968182">
    <property type="protein sequence ID" value="GAP43934.1"/>
    <property type="molecule type" value="Genomic_DNA"/>
</dbReference>
<dbReference type="CDD" id="cd04471">
    <property type="entry name" value="S1_RNase_R"/>
    <property type="match status" value="1"/>
</dbReference>
<dbReference type="Pfam" id="PF08206">
    <property type="entry name" value="OB_RNB"/>
    <property type="match status" value="1"/>
</dbReference>
<gene>
    <name evidence="8" type="primary">rnr</name>
    <name evidence="10" type="ORF">TBC1_112092</name>
</gene>
<dbReference type="Pfam" id="PF00773">
    <property type="entry name" value="RNB"/>
    <property type="match status" value="1"/>
</dbReference>
<accession>A0A0S7C1I2</accession>
<dbReference type="InterPro" id="IPR011805">
    <property type="entry name" value="RNase_R"/>
</dbReference>
<dbReference type="HAMAP" id="MF_01895">
    <property type="entry name" value="RNase_R"/>
    <property type="match status" value="1"/>
</dbReference>
<dbReference type="SUPFAM" id="SSF50249">
    <property type="entry name" value="Nucleic acid-binding proteins"/>
    <property type="match status" value="4"/>
</dbReference>
<dbReference type="GO" id="GO:0005829">
    <property type="term" value="C:cytosol"/>
    <property type="evidence" value="ECO:0007669"/>
    <property type="project" value="UniProtKB-ARBA"/>
</dbReference>
<evidence type="ECO:0000256" key="4">
    <source>
        <dbReference type="ARBA" id="ARBA00022722"/>
    </source>
</evidence>
<dbReference type="NCBIfam" id="TIGR00358">
    <property type="entry name" value="3_prime_RNase"/>
    <property type="match status" value="1"/>
</dbReference>
<comment type="function">
    <text evidence="8">3'-5' exoribonuclease that releases 5'-nucleoside monophosphates and is involved in maturation of structured RNAs.</text>
</comment>